<sequence length="76" mass="9377">YIEISFWKHKFKNRNNIVESCRINPNLIYPKFLGFEPISFMPYPLFNFNFFIYRTKMFGLFYASNKNFIFPENEKN</sequence>
<comment type="caution">
    <text evidence="1">The sequence shown here is derived from an EMBL/GenBank/DDBJ whole genome shotgun (WGS) entry which is preliminary data.</text>
</comment>
<proteinExistence type="predicted"/>
<reference evidence="1 2" key="1">
    <citation type="journal article" date="2018" name="Sci. Rep.">
        <title>Genomic signatures of local adaptation to the degree of environmental predictability in rotifers.</title>
        <authorList>
            <person name="Franch-Gras L."/>
            <person name="Hahn C."/>
            <person name="Garcia-Roger E.M."/>
            <person name="Carmona M.J."/>
            <person name="Serra M."/>
            <person name="Gomez A."/>
        </authorList>
    </citation>
    <scope>NUCLEOTIDE SEQUENCE [LARGE SCALE GENOMIC DNA]</scope>
    <source>
        <strain evidence="1">HYR1</strain>
    </source>
</reference>
<evidence type="ECO:0000313" key="2">
    <source>
        <dbReference type="Proteomes" id="UP000276133"/>
    </source>
</evidence>
<accession>A0A3M7S2Q1</accession>
<dbReference type="EMBL" id="REGN01002131">
    <property type="protein sequence ID" value="RNA30064.1"/>
    <property type="molecule type" value="Genomic_DNA"/>
</dbReference>
<dbReference type="Proteomes" id="UP000276133">
    <property type="component" value="Unassembled WGS sequence"/>
</dbReference>
<dbReference type="AlphaFoldDB" id="A0A3M7S2Q1"/>
<evidence type="ECO:0000313" key="1">
    <source>
        <dbReference type="EMBL" id="RNA30064.1"/>
    </source>
</evidence>
<organism evidence="1 2">
    <name type="scientific">Brachionus plicatilis</name>
    <name type="common">Marine rotifer</name>
    <name type="synonym">Brachionus muelleri</name>
    <dbReference type="NCBI Taxonomy" id="10195"/>
    <lineage>
        <taxon>Eukaryota</taxon>
        <taxon>Metazoa</taxon>
        <taxon>Spiralia</taxon>
        <taxon>Gnathifera</taxon>
        <taxon>Rotifera</taxon>
        <taxon>Eurotatoria</taxon>
        <taxon>Monogononta</taxon>
        <taxon>Pseudotrocha</taxon>
        <taxon>Ploima</taxon>
        <taxon>Brachionidae</taxon>
        <taxon>Brachionus</taxon>
    </lineage>
</organism>
<gene>
    <name evidence="1" type="ORF">BpHYR1_008123</name>
</gene>
<feature type="non-terminal residue" evidence="1">
    <location>
        <position position="1"/>
    </location>
</feature>
<protein>
    <submittedName>
        <fullName evidence="1">Uncharacterized protein</fullName>
    </submittedName>
</protein>
<keyword evidence="2" id="KW-1185">Reference proteome</keyword>
<name>A0A3M7S2Q1_BRAPC</name>